<dbReference type="GO" id="GO:0016887">
    <property type="term" value="F:ATP hydrolysis activity"/>
    <property type="evidence" value="ECO:0007669"/>
    <property type="project" value="InterPro"/>
</dbReference>
<keyword evidence="4 8" id="KW-0067">ATP-binding</keyword>
<keyword evidence="5" id="KW-1278">Translocase</keyword>
<dbReference type="OrthoDB" id="9800654at2"/>
<dbReference type="EMBL" id="WTYD01000001">
    <property type="protein sequence ID" value="MXO54010.1"/>
    <property type="molecule type" value="Genomic_DNA"/>
</dbReference>
<evidence type="ECO:0000313" key="9">
    <source>
        <dbReference type="Proteomes" id="UP000430272"/>
    </source>
</evidence>
<keyword evidence="9" id="KW-1185">Reference proteome</keyword>
<dbReference type="RefSeq" id="WP_160660801.1">
    <property type="nucleotide sequence ID" value="NZ_BAABDV010000001.1"/>
</dbReference>
<evidence type="ECO:0000256" key="4">
    <source>
        <dbReference type="ARBA" id="ARBA00022840"/>
    </source>
</evidence>
<evidence type="ECO:0000256" key="6">
    <source>
        <dbReference type="ARBA" id="ARBA00023136"/>
    </source>
</evidence>
<evidence type="ECO:0000256" key="2">
    <source>
        <dbReference type="ARBA" id="ARBA00022741"/>
    </source>
</evidence>
<comment type="caution">
    <text evidence="8">The sequence shown here is derived from an EMBL/GenBank/DDBJ whole genome shotgun (WGS) entry which is preliminary data.</text>
</comment>
<sequence length="206" mass="21612">MQGAGLTARELYCRRGDRPLFGALDLALKPGEALHLVGPNGIGKSSLIEILAGLRRPSDFLSAGGAKPARGSVGWCGTIGLLDARLALDETVTLERALAFWAALDGSAASTADHACTLGIEPLMDVPVRYLSTGQRKRAGIARLLGQNADHWLLDEPLNGLDTESIGVIETLIAARRAAGGVVVVASHQPIAMPGAVTLDLRDHPW</sequence>
<dbReference type="InterPro" id="IPR027417">
    <property type="entry name" value="P-loop_NTPase"/>
</dbReference>
<dbReference type="AlphaFoldDB" id="A0A844Y5Z3"/>
<dbReference type="InterPro" id="IPR003593">
    <property type="entry name" value="AAA+_ATPase"/>
</dbReference>
<dbReference type="SMART" id="SM00382">
    <property type="entry name" value="AAA"/>
    <property type="match status" value="1"/>
</dbReference>
<dbReference type="PANTHER" id="PTHR43499:SF1">
    <property type="entry name" value="ABC TRANSPORTER I FAMILY MEMBER 1"/>
    <property type="match status" value="1"/>
</dbReference>
<dbReference type="GO" id="GO:0022857">
    <property type="term" value="F:transmembrane transporter activity"/>
    <property type="evidence" value="ECO:0007669"/>
    <property type="project" value="InterPro"/>
</dbReference>
<dbReference type="PROSITE" id="PS50893">
    <property type="entry name" value="ABC_TRANSPORTER_2"/>
    <property type="match status" value="1"/>
</dbReference>
<dbReference type="GO" id="GO:0017004">
    <property type="term" value="P:cytochrome complex assembly"/>
    <property type="evidence" value="ECO:0007669"/>
    <property type="project" value="UniProtKB-KW"/>
</dbReference>
<organism evidence="8 9">
    <name type="scientific">Qipengyuania pelagi</name>
    <dbReference type="NCBI Taxonomy" id="994320"/>
    <lineage>
        <taxon>Bacteria</taxon>
        <taxon>Pseudomonadati</taxon>
        <taxon>Pseudomonadota</taxon>
        <taxon>Alphaproteobacteria</taxon>
        <taxon>Sphingomonadales</taxon>
        <taxon>Erythrobacteraceae</taxon>
        <taxon>Qipengyuania</taxon>
    </lineage>
</organism>
<reference evidence="8 9" key="1">
    <citation type="submission" date="2019-12" db="EMBL/GenBank/DDBJ databases">
        <title>Genomic-based taxomic classification of the family Erythrobacteraceae.</title>
        <authorList>
            <person name="Xu L."/>
        </authorList>
    </citation>
    <scope>NUCLEOTIDE SEQUENCE [LARGE SCALE GENOMIC DNA]</scope>
    <source>
        <strain evidence="8 9">JCM 17468</strain>
    </source>
</reference>
<keyword evidence="3" id="KW-0201">Cytochrome c-type biogenesis</keyword>
<evidence type="ECO:0000259" key="7">
    <source>
        <dbReference type="PROSITE" id="PS50893"/>
    </source>
</evidence>
<evidence type="ECO:0000256" key="1">
    <source>
        <dbReference type="ARBA" id="ARBA00022448"/>
    </source>
</evidence>
<dbReference type="InterPro" id="IPR003439">
    <property type="entry name" value="ABC_transporter-like_ATP-bd"/>
</dbReference>
<keyword evidence="2" id="KW-0547">Nucleotide-binding</keyword>
<keyword evidence="1" id="KW-0813">Transport</keyword>
<keyword evidence="6" id="KW-0472">Membrane</keyword>
<evidence type="ECO:0000256" key="3">
    <source>
        <dbReference type="ARBA" id="ARBA00022748"/>
    </source>
</evidence>
<dbReference type="InterPro" id="IPR005895">
    <property type="entry name" value="ABC_transptr_haem_export_CcmA"/>
</dbReference>
<evidence type="ECO:0000313" key="8">
    <source>
        <dbReference type="EMBL" id="MXO54010.1"/>
    </source>
</evidence>
<dbReference type="SUPFAM" id="SSF52540">
    <property type="entry name" value="P-loop containing nucleoside triphosphate hydrolases"/>
    <property type="match status" value="1"/>
</dbReference>
<dbReference type="PANTHER" id="PTHR43499">
    <property type="entry name" value="ABC TRANSPORTER I FAMILY MEMBER 1"/>
    <property type="match status" value="1"/>
</dbReference>
<accession>A0A844Y5Z3</accession>
<gene>
    <name evidence="8" type="primary">ccmA</name>
    <name evidence="8" type="ORF">GRI47_08320</name>
</gene>
<proteinExistence type="predicted"/>
<dbReference type="Proteomes" id="UP000430272">
    <property type="component" value="Unassembled WGS sequence"/>
</dbReference>
<dbReference type="NCBIfam" id="TIGR01189">
    <property type="entry name" value="ccmA"/>
    <property type="match status" value="1"/>
</dbReference>
<name>A0A844Y5Z3_9SPHN</name>
<protein>
    <submittedName>
        <fullName evidence="8">Heme ABC exporter ATP-binding protein CcmA</fullName>
    </submittedName>
</protein>
<evidence type="ECO:0000256" key="5">
    <source>
        <dbReference type="ARBA" id="ARBA00022967"/>
    </source>
</evidence>
<dbReference type="Pfam" id="PF00005">
    <property type="entry name" value="ABC_tran"/>
    <property type="match status" value="1"/>
</dbReference>
<dbReference type="Gene3D" id="3.40.50.300">
    <property type="entry name" value="P-loop containing nucleotide triphosphate hydrolases"/>
    <property type="match status" value="1"/>
</dbReference>
<feature type="domain" description="ABC transporter" evidence="7">
    <location>
        <begin position="6"/>
        <end position="199"/>
    </location>
</feature>
<dbReference type="GO" id="GO:0005524">
    <property type="term" value="F:ATP binding"/>
    <property type="evidence" value="ECO:0007669"/>
    <property type="project" value="UniProtKB-KW"/>
</dbReference>